<keyword evidence="3" id="KW-1185">Reference proteome</keyword>
<dbReference type="OrthoDB" id="1698838at2"/>
<dbReference type="Pfam" id="PF13476">
    <property type="entry name" value="AAA_23"/>
    <property type="match status" value="1"/>
</dbReference>
<dbReference type="Proteomes" id="UP000426246">
    <property type="component" value="Chromosome"/>
</dbReference>
<dbReference type="InterPro" id="IPR038729">
    <property type="entry name" value="Rad50/SbcC_AAA"/>
</dbReference>
<dbReference type="KEGG" id="ppsc:EHS13_20115"/>
<dbReference type="EMBL" id="CP034235">
    <property type="protein sequence ID" value="QGQ97024.1"/>
    <property type="molecule type" value="Genomic_DNA"/>
</dbReference>
<sequence length="531" mass="59935">MIVKFIELVLHNFKAVRDLSLDYTDVLKLTGKNGEGKTSIGEAPVWIMWGKDLFGADYTKGISSPRPTTYEYDKVFASILLSIDGSEYKFAREIDGSSNNFYVNDVGKTASEFKDSVSKHFEQDEFMALYYPGYFFNLHKDKQREQLVQAVPVPLNKMVFEEMSRLSPDQDRKDIKLNPQAEKLAEMFKKQSVDDIKAIHAGPKNKSGLNAKLKTDHISAQSKTKTLKEQLQRLPSVVIDIASKQTAVSVFDTQITEIEKVIATAGETNSVHTSLQNKATEAQRLVNLSKDKWLPLRDEVIEDTCKTCKQPVLAESLAAVTSDKDRRKTEYQANHKALVAARDEANQLLAEAKYIDVTEQFQNIRDLEQKRNPLLEEIRNQQERERLTADVEKAKTDEEKVLADLRESTFILDAVKAFKSKETEIQAESIQAMFTSLSVRLHKYVKSNDEWEPDFSVQMNGKDFVSLSFGEKITAGLELTEVLFKNSNLITPVFVDGVGEYTGEYKVFDQLITAQAVLGQALQINGKEVAA</sequence>
<dbReference type="AlphaFoldDB" id="A0A6B8RMM8"/>
<protein>
    <submittedName>
        <fullName evidence="2">ATPase</fullName>
    </submittedName>
</protein>
<reference evidence="3" key="1">
    <citation type="submission" date="2018-11" db="EMBL/GenBank/DDBJ databases">
        <title>Complete genome sequence of Paenibacillus sp. ML311-T8.</title>
        <authorList>
            <person name="Nam Y.-D."/>
            <person name="Kang J."/>
            <person name="Chung W.-H."/>
            <person name="Park Y.S."/>
        </authorList>
    </citation>
    <scope>NUCLEOTIDE SEQUENCE [LARGE SCALE GENOMIC DNA]</scope>
    <source>
        <strain evidence="3">ML311-T8</strain>
    </source>
</reference>
<dbReference type="SUPFAM" id="SSF52540">
    <property type="entry name" value="P-loop containing nucleoside triphosphate hydrolases"/>
    <property type="match status" value="1"/>
</dbReference>
<dbReference type="Gene3D" id="3.40.50.300">
    <property type="entry name" value="P-loop containing nucleotide triphosphate hydrolases"/>
    <property type="match status" value="1"/>
</dbReference>
<dbReference type="InterPro" id="IPR027417">
    <property type="entry name" value="P-loop_NTPase"/>
</dbReference>
<evidence type="ECO:0000313" key="3">
    <source>
        <dbReference type="Proteomes" id="UP000426246"/>
    </source>
</evidence>
<gene>
    <name evidence="2" type="ORF">EHS13_20115</name>
</gene>
<name>A0A6B8RMM8_9BACL</name>
<evidence type="ECO:0000313" key="2">
    <source>
        <dbReference type="EMBL" id="QGQ97024.1"/>
    </source>
</evidence>
<organism evidence="2 3">
    <name type="scientific">Paenibacillus psychroresistens</name>
    <dbReference type="NCBI Taxonomy" id="1778678"/>
    <lineage>
        <taxon>Bacteria</taxon>
        <taxon>Bacillati</taxon>
        <taxon>Bacillota</taxon>
        <taxon>Bacilli</taxon>
        <taxon>Bacillales</taxon>
        <taxon>Paenibacillaceae</taxon>
        <taxon>Paenibacillus</taxon>
    </lineage>
</organism>
<proteinExistence type="predicted"/>
<feature type="domain" description="Rad50/SbcC-type AAA" evidence="1">
    <location>
        <begin position="8"/>
        <end position="233"/>
    </location>
</feature>
<accession>A0A6B8RMM8</accession>
<dbReference type="RefSeq" id="WP_155702124.1">
    <property type="nucleotide sequence ID" value="NZ_CP034235.1"/>
</dbReference>
<evidence type="ECO:0000259" key="1">
    <source>
        <dbReference type="Pfam" id="PF13476"/>
    </source>
</evidence>